<feature type="transmembrane region" description="Helical" evidence="1">
    <location>
        <begin position="12"/>
        <end position="30"/>
    </location>
</feature>
<protein>
    <submittedName>
        <fullName evidence="2">Septum formation inhibitor Maf</fullName>
    </submittedName>
</protein>
<accession>A0ABT6FQW5</accession>
<dbReference type="RefSeq" id="WP_277899080.1">
    <property type="nucleotide sequence ID" value="NZ_JAPMUA010000002.1"/>
</dbReference>
<dbReference type="EMBL" id="JAPMUA010000002">
    <property type="protein sequence ID" value="MDG3585660.1"/>
    <property type="molecule type" value="Genomic_DNA"/>
</dbReference>
<keyword evidence="1" id="KW-1133">Transmembrane helix</keyword>
<proteinExistence type="predicted"/>
<keyword evidence="1" id="KW-0812">Transmembrane</keyword>
<organism evidence="2 3">
    <name type="scientific">Galbibacter pacificus</name>
    <dbReference type="NCBI Taxonomy" id="2996052"/>
    <lineage>
        <taxon>Bacteria</taxon>
        <taxon>Pseudomonadati</taxon>
        <taxon>Bacteroidota</taxon>
        <taxon>Flavobacteriia</taxon>
        <taxon>Flavobacteriales</taxon>
        <taxon>Flavobacteriaceae</taxon>
        <taxon>Galbibacter</taxon>
    </lineage>
</organism>
<sequence>MEITLNMKFTKYIFVSFVTLIVISFIYWKFTNYEKGRIHYTTSEEFNDYWYSGEAEITSYQLLQARYGELRQGKATLIYVTEPFLKEKQVKPNNPNKRGITVLKLNTSKNFVTGIYPYHIMNSTFYPLSYQGHAIKIATSVTEWCGQAYTQLNNRNLFEITSHSYFENEADATYTLPKNILEDEIWAQIRVAPDKLPIGEQQIIPSLAYLRLKHIETKAFTAMCKVEKNKKSTTYSIHYPDLERTLAITFQSAFPYAIEEWEESYKSGFGKEAKIITSSAKKIKTIRTAYWEKNATSDVSLRDTLGL</sequence>
<evidence type="ECO:0000313" key="3">
    <source>
        <dbReference type="Proteomes" id="UP001153642"/>
    </source>
</evidence>
<name>A0ABT6FQW5_9FLAO</name>
<gene>
    <name evidence="2" type="ORF">OSR52_07240</name>
</gene>
<comment type="caution">
    <text evidence="2">The sequence shown here is derived from an EMBL/GenBank/DDBJ whole genome shotgun (WGS) entry which is preliminary data.</text>
</comment>
<dbReference type="Proteomes" id="UP001153642">
    <property type="component" value="Unassembled WGS sequence"/>
</dbReference>
<reference evidence="2" key="1">
    <citation type="submission" date="2022-11" db="EMBL/GenBank/DDBJ databases">
        <title>High-quality draft genome sequence of Galbibacter sp. strain CMA-7.</title>
        <authorList>
            <person name="Wei L."/>
            <person name="Dong C."/>
            <person name="Shao Z."/>
        </authorList>
    </citation>
    <scope>NUCLEOTIDE SEQUENCE</scope>
    <source>
        <strain evidence="2">CMA-7</strain>
    </source>
</reference>
<evidence type="ECO:0000256" key="1">
    <source>
        <dbReference type="SAM" id="Phobius"/>
    </source>
</evidence>
<keyword evidence="3" id="KW-1185">Reference proteome</keyword>
<evidence type="ECO:0000313" key="2">
    <source>
        <dbReference type="EMBL" id="MDG3585660.1"/>
    </source>
</evidence>
<keyword evidence="1" id="KW-0472">Membrane</keyword>